<accession>A0AAI8Z3K5</accession>
<protein>
    <submittedName>
        <fullName evidence="2">Kinase-like domain</fullName>
    </submittedName>
</protein>
<gene>
    <name evidence="2" type="ORF">LECACI_7A006986</name>
</gene>
<dbReference type="Proteomes" id="UP001296104">
    <property type="component" value="Unassembled WGS sequence"/>
</dbReference>
<dbReference type="AlphaFoldDB" id="A0AAI8Z3K5"/>
<reference evidence="2" key="1">
    <citation type="submission" date="2023-11" db="EMBL/GenBank/DDBJ databases">
        <authorList>
            <person name="Alioto T."/>
            <person name="Alioto T."/>
            <person name="Gomez Garrido J."/>
        </authorList>
    </citation>
    <scope>NUCLEOTIDE SEQUENCE</scope>
</reference>
<dbReference type="Gene3D" id="1.10.510.10">
    <property type="entry name" value="Transferase(Phosphotransferase) domain 1"/>
    <property type="match status" value="1"/>
</dbReference>
<dbReference type="Pfam" id="PF01636">
    <property type="entry name" value="APH"/>
    <property type="match status" value="1"/>
</dbReference>
<keyword evidence="3" id="KW-1185">Reference proteome</keyword>
<sequence length="264" mass="29168">MSGAPDDVQVLQASVAADDESHFRLLLRGRHIRYVTVAAGVYEGDDMCFPPSLLSILPRFPAGDWNDGYITKHSDSGDPYFKSAVRTQFPAIQSAWHRKYFDYLDLELGEKLRTNLYEAKTSGFPEAVVVAKFARFGWEIDYMDTECAAYQWIQGKDIGPKFLGNISEEGRTIGFIIERIVDAHHASTADYAACKAVLSRLHHLGILHGDINKHNFLVSGDTAVLIDFDCARKTEDKAALAEEMSTLQAQLASTSGLGGSSSDR</sequence>
<dbReference type="InterPro" id="IPR011009">
    <property type="entry name" value="Kinase-like_dom_sf"/>
</dbReference>
<feature type="domain" description="Aminoglycoside phosphotransferase" evidence="1">
    <location>
        <begin position="193"/>
        <end position="232"/>
    </location>
</feature>
<name>A0AAI8Z3K5_9PEZI</name>
<evidence type="ECO:0000313" key="2">
    <source>
        <dbReference type="EMBL" id="CAK4031828.1"/>
    </source>
</evidence>
<dbReference type="EMBL" id="CAVMBE010000054">
    <property type="protein sequence ID" value="CAK4031828.1"/>
    <property type="molecule type" value="Genomic_DNA"/>
</dbReference>
<proteinExistence type="predicted"/>
<keyword evidence="2" id="KW-0418">Kinase</keyword>
<dbReference type="GO" id="GO:0016301">
    <property type="term" value="F:kinase activity"/>
    <property type="evidence" value="ECO:0007669"/>
    <property type="project" value="UniProtKB-KW"/>
</dbReference>
<evidence type="ECO:0000313" key="3">
    <source>
        <dbReference type="Proteomes" id="UP001296104"/>
    </source>
</evidence>
<comment type="caution">
    <text evidence="2">The sequence shown here is derived from an EMBL/GenBank/DDBJ whole genome shotgun (WGS) entry which is preliminary data.</text>
</comment>
<dbReference type="SUPFAM" id="SSF56112">
    <property type="entry name" value="Protein kinase-like (PK-like)"/>
    <property type="match status" value="1"/>
</dbReference>
<evidence type="ECO:0000259" key="1">
    <source>
        <dbReference type="Pfam" id="PF01636"/>
    </source>
</evidence>
<organism evidence="2 3">
    <name type="scientific">Lecanosticta acicola</name>
    <dbReference type="NCBI Taxonomy" id="111012"/>
    <lineage>
        <taxon>Eukaryota</taxon>
        <taxon>Fungi</taxon>
        <taxon>Dikarya</taxon>
        <taxon>Ascomycota</taxon>
        <taxon>Pezizomycotina</taxon>
        <taxon>Dothideomycetes</taxon>
        <taxon>Dothideomycetidae</taxon>
        <taxon>Mycosphaerellales</taxon>
        <taxon>Mycosphaerellaceae</taxon>
        <taxon>Lecanosticta</taxon>
    </lineage>
</organism>
<keyword evidence="2" id="KW-0808">Transferase</keyword>
<dbReference type="InterPro" id="IPR002575">
    <property type="entry name" value="Aminoglycoside_PTrfase"/>
</dbReference>